<dbReference type="Pfam" id="PF00584">
    <property type="entry name" value="SecE"/>
    <property type="match status" value="1"/>
</dbReference>
<protein>
    <recommendedName>
        <fullName evidence="9">Protein translocase subunit SecE</fullName>
    </recommendedName>
</protein>
<evidence type="ECO:0000256" key="5">
    <source>
        <dbReference type="ARBA" id="ARBA00022927"/>
    </source>
</evidence>
<evidence type="ECO:0000313" key="11">
    <source>
        <dbReference type="EMBL" id="MCW7752425.1"/>
    </source>
</evidence>
<evidence type="ECO:0000256" key="9">
    <source>
        <dbReference type="HAMAP-Rule" id="MF_00422"/>
    </source>
</evidence>
<evidence type="ECO:0000256" key="3">
    <source>
        <dbReference type="ARBA" id="ARBA00022475"/>
    </source>
</evidence>
<reference evidence="11 12" key="1">
    <citation type="submission" date="2022-11" db="EMBL/GenBank/DDBJ databases">
        <title>Desulfobotulus tamanensis H1 sp. nov. - anaerobic, alkaliphilic, sulphate reducing bacterium isolated from terrestrial mud volcano.</title>
        <authorList>
            <person name="Frolova A."/>
            <person name="Merkel A.Y."/>
            <person name="Slobodkin A.I."/>
        </authorList>
    </citation>
    <scope>NUCLEOTIDE SEQUENCE [LARGE SCALE GENOMIC DNA]</scope>
    <source>
        <strain evidence="11 12">H1</strain>
    </source>
</reference>
<comment type="subcellular location">
    <subcellularLocation>
        <location evidence="9">Cell membrane</location>
        <topology evidence="9">Single-pass membrane protein</topology>
    </subcellularLocation>
    <subcellularLocation>
        <location evidence="1">Membrane</location>
    </subcellularLocation>
</comment>
<dbReference type="EMBL" id="JAPFPW010000001">
    <property type="protein sequence ID" value="MCW7752425.1"/>
    <property type="molecule type" value="Genomic_DNA"/>
</dbReference>
<evidence type="ECO:0000256" key="4">
    <source>
        <dbReference type="ARBA" id="ARBA00022692"/>
    </source>
</evidence>
<dbReference type="InterPro" id="IPR001901">
    <property type="entry name" value="Translocase_SecE/Sec61-g"/>
</dbReference>
<dbReference type="RefSeq" id="WP_265423296.1">
    <property type="nucleotide sequence ID" value="NZ_JAPFPW010000001.1"/>
</dbReference>
<evidence type="ECO:0000256" key="8">
    <source>
        <dbReference type="ARBA" id="ARBA00023136"/>
    </source>
</evidence>
<keyword evidence="2 9" id="KW-0813">Transport</keyword>
<feature type="region of interest" description="Disordered" evidence="10">
    <location>
        <begin position="1"/>
        <end position="64"/>
    </location>
</feature>
<keyword evidence="8 9" id="KW-0472">Membrane</keyword>
<evidence type="ECO:0000256" key="6">
    <source>
        <dbReference type="ARBA" id="ARBA00022989"/>
    </source>
</evidence>
<evidence type="ECO:0000256" key="7">
    <source>
        <dbReference type="ARBA" id="ARBA00023010"/>
    </source>
</evidence>
<gene>
    <name evidence="9 11" type="primary">secE</name>
    <name evidence="11" type="ORF">OOT00_00335</name>
</gene>
<dbReference type="PANTHER" id="PTHR33910">
    <property type="entry name" value="PROTEIN TRANSLOCASE SUBUNIT SECE"/>
    <property type="match status" value="1"/>
</dbReference>
<evidence type="ECO:0000313" key="12">
    <source>
        <dbReference type="Proteomes" id="UP001209681"/>
    </source>
</evidence>
<comment type="caution">
    <text evidence="11">The sequence shown here is derived from an EMBL/GenBank/DDBJ whole genome shotgun (WGS) entry which is preliminary data.</text>
</comment>
<proteinExistence type="inferred from homology"/>
<keyword evidence="4 9" id="KW-0812">Transmembrane</keyword>
<dbReference type="Gene3D" id="1.20.5.1030">
    <property type="entry name" value="Preprotein translocase secy subunit"/>
    <property type="match status" value="1"/>
</dbReference>
<comment type="subunit">
    <text evidence="9">Component of the Sec protein translocase complex. Heterotrimer consisting of SecY, SecE and SecG subunits. The heterotrimers can form oligomers, although 1 heterotrimer is thought to be able to translocate proteins. Interacts with the ribosome. Interacts with SecDF, and other proteins may be involved. Interacts with SecA.</text>
</comment>
<evidence type="ECO:0000256" key="1">
    <source>
        <dbReference type="ARBA" id="ARBA00004370"/>
    </source>
</evidence>
<name>A0ABT3N4N1_9BACT</name>
<evidence type="ECO:0000256" key="2">
    <source>
        <dbReference type="ARBA" id="ARBA00022448"/>
    </source>
</evidence>
<keyword evidence="3 9" id="KW-1003">Cell membrane</keyword>
<organism evidence="11 12">
    <name type="scientific">Desulfobotulus pelophilus</name>
    <dbReference type="NCBI Taxonomy" id="2823377"/>
    <lineage>
        <taxon>Bacteria</taxon>
        <taxon>Pseudomonadati</taxon>
        <taxon>Thermodesulfobacteriota</taxon>
        <taxon>Desulfobacteria</taxon>
        <taxon>Desulfobacterales</taxon>
        <taxon>Desulfobacteraceae</taxon>
        <taxon>Desulfobotulus</taxon>
    </lineage>
</organism>
<comment type="similarity">
    <text evidence="9">Belongs to the SecE/SEC61-gamma family.</text>
</comment>
<dbReference type="NCBIfam" id="TIGR00964">
    <property type="entry name" value="secE_bact"/>
    <property type="match status" value="1"/>
</dbReference>
<dbReference type="InterPro" id="IPR038379">
    <property type="entry name" value="SecE_sf"/>
</dbReference>
<dbReference type="PROSITE" id="PS01067">
    <property type="entry name" value="SECE_SEC61G"/>
    <property type="match status" value="1"/>
</dbReference>
<evidence type="ECO:0000256" key="10">
    <source>
        <dbReference type="SAM" id="MobiDB-lite"/>
    </source>
</evidence>
<dbReference type="InterPro" id="IPR005807">
    <property type="entry name" value="SecE_bac"/>
</dbReference>
<keyword evidence="7 9" id="KW-0811">Translocation</keyword>
<comment type="function">
    <text evidence="9">Essential subunit of the Sec protein translocation channel SecYEG. Clamps together the 2 halves of SecY. May contact the channel plug during translocation.</text>
</comment>
<feature type="compositionally biased region" description="Basic residues" evidence="10">
    <location>
        <begin position="1"/>
        <end position="20"/>
    </location>
</feature>
<accession>A0ABT3N4N1</accession>
<feature type="transmembrane region" description="Helical" evidence="9">
    <location>
        <begin position="94"/>
        <end position="115"/>
    </location>
</feature>
<keyword evidence="5 9" id="KW-0653">Protein transport</keyword>
<keyword evidence="12" id="KW-1185">Reference proteome</keyword>
<dbReference type="Proteomes" id="UP001209681">
    <property type="component" value="Unassembled WGS sequence"/>
</dbReference>
<keyword evidence="6 9" id="KW-1133">Transmembrane helix</keyword>
<sequence length="128" mass="13956">MGRLLKKKTDKQLQKTRLKAKASQEENAESPAGDILARKSGEVSTQAEKAPKIPSGSRSVAKPDKKTAVARWLEFFQEARAELGKVVWPSRKQAMASTGVVIVLVIILSFFLGIADAVLTRLVQLALN</sequence>
<dbReference type="PANTHER" id="PTHR33910:SF1">
    <property type="entry name" value="PROTEIN TRANSLOCASE SUBUNIT SECE"/>
    <property type="match status" value="1"/>
</dbReference>
<dbReference type="HAMAP" id="MF_00422">
    <property type="entry name" value="SecE"/>
    <property type="match status" value="1"/>
</dbReference>